<dbReference type="SUPFAM" id="SSF56300">
    <property type="entry name" value="Metallo-dependent phosphatases"/>
    <property type="match status" value="1"/>
</dbReference>
<name>A0A923MXF1_9FLAO</name>
<dbReference type="PANTHER" id="PTHR33987">
    <property type="entry name" value="CALCINEURIN-LIKE METALLO-PHOSPHOESTERASE SUPERFAMILY PROTEIN"/>
    <property type="match status" value="1"/>
</dbReference>
<organism evidence="2 3">
    <name type="scientific">Flavobacterium muglaense</name>
    <dbReference type="NCBI Taxonomy" id="2764716"/>
    <lineage>
        <taxon>Bacteria</taxon>
        <taxon>Pseudomonadati</taxon>
        <taxon>Bacteroidota</taxon>
        <taxon>Flavobacteriia</taxon>
        <taxon>Flavobacteriales</taxon>
        <taxon>Flavobacteriaceae</taxon>
        <taxon>Flavobacterium</taxon>
    </lineage>
</organism>
<dbReference type="Pfam" id="PF09423">
    <property type="entry name" value="PhoD"/>
    <property type="match status" value="1"/>
</dbReference>
<dbReference type="Gene3D" id="3.60.21.70">
    <property type="entry name" value="PhoD-like phosphatase"/>
    <property type="match status" value="1"/>
</dbReference>
<evidence type="ECO:0000259" key="1">
    <source>
        <dbReference type="Pfam" id="PF09423"/>
    </source>
</evidence>
<keyword evidence="3" id="KW-1185">Reference proteome</keyword>
<dbReference type="InterPro" id="IPR029052">
    <property type="entry name" value="Metallo-depent_PP-like"/>
</dbReference>
<dbReference type="GO" id="GO:0004553">
    <property type="term" value="F:hydrolase activity, hydrolyzing O-glycosyl compounds"/>
    <property type="evidence" value="ECO:0007669"/>
    <property type="project" value="UniProtKB-ARBA"/>
</dbReference>
<dbReference type="InterPro" id="IPR018946">
    <property type="entry name" value="PhoD-like_MPP"/>
</dbReference>
<reference evidence="2 3" key="1">
    <citation type="submission" date="2020-08" db="EMBL/GenBank/DDBJ databases">
        <title>Description of novel Flavobacterium F-392 isolate.</title>
        <authorList>
            <person name="Saticioglu I.B."/>
            <person name="Duman M."/>
            <person name="Altun S."/>
        </authorList>
    </citation>
    <scope>NUCLEOTIDE SEQUENCE [LARGE SCALE GENOMIC DNA]</scope>
    <source>
        <strain evidence="2 3">F-392</strain>
    </source>
</reference>
<feature type="domain" description="PhoD-like phosphatase metallophosphatase" evidence="1">
    <location>
        <begin position="477"/>
        <end position="598"/>
    </location>
</feature>
<dbReference type="GO" id="GO:0005975">
    <property type="term" value="P:carbohydrate metabolic process"/>
    <property type="evidence" value="ECO:0007669"/>
    <property type="project" value="UniProtKB-ARBA"/>
</dbReference>
<evidence type="ECO:0000313" key="3">
    <source>
        <dbReference type="Proteomes" id="UP000641454"/>
    </source>
</evidence>
<dbReference type="Gene3D" id="2.60.120.200">
    <property type="match status" value="3"/>
</dbReference>
<dbReference type="CDD" id="cd00413">
    <property type="entry name" value="Glyco_hydrolase_16"/>
    <property type="match status" value="1"/>
</dbReference>
<dbReference type="SUPFAM" id="SSF49899">
    <property type="entry name" value="Concanavalin A-like lectins/glucanases"/>
    <property type="match status" value="2"/>
</dbReference>
<proteinExistence type="predicted"/>
<evidence type="ECO:0000313" key="2">
    <source>
        <dbReference type="EMBL" id="MBC5843262.1"/>
    </source>
</evidence>
<dbReference type="InterPro" id="IPR013320">
    <property type="entry name" value="ConA-like_dom_sf"/>
</dbReference>
<dbReference type="Pfam" id="PF13385">
    <property type="entry name" value="Laminin_G_3"/>
    <property type="match status" value="1"/>
</dbReference>
<dbReference type="PANTHER" id="PTHR33987:SF1">
    <property type="entry name" value="CALCINEURIN-LIKE METALLO-PHOSPHOESTERASE SUPERFAMILY PROTEIN"/>
    <property type="match status" value="1"/>
</dbReference>
<comment type="caution">
    <text evidence="2">The sequence shown here is derived from an EMBL/GenBank/DDBJ whole genome shotgun (WGS) entry which is preliminary data.</text>
</comment>
<dbReference type="Proteomes" id="UP000641454">
    <property type="component" value="Unassembled WGS sequence"/>
</dbReference>
<dbReference type="EMBL" id="JACRUL010000003">
    <property type="protein sequence ID" value="MBC5843262.1"/>
    <property type="molecule type" value="Genomic_DNA"/>
</dbReference>
<accession>A0A923MXF1</accession>
<sequence length="1514" mass="168246">MVKNIMIGGLTHQEATIVGKVPYALPSEINEPKVYTMTFDQSTVRIYVNGELISSAANAGNCKYLGDIFIGADYDDTEFFKGIIPTLAFYDKALPDTQRILLENWLADRWLPTGTVMASGHTVTTSAGTKPTWTTTIGQPFMDFDSEGLNLSGGTRVTGWTDSTSVGTIRVATPKAGTTAGVRTVKSKNALYLDNATYFKIPILDTAANSPDPITVIFVAQFDDFDATSYGGQTAQTLLGAANNAAIRIKKYDSDNYLSVRFGTNTSGYSNLEIPKSKVLTSSIASTPSNVKVILSTNTGFTSSFDSTVLIANPTTNYGTTKHTLSGLTADTTYYGKFIVDDVVETGNTFTFKTLSNTRKSFKIITGSCNRTASSASTWNEMLTENADMFVHQGDLHYENISSSNPQDYATVTDLALSSSQMTNFFKNQPTVYLYDNHDSLGANPNKDNDWSTYLPFYDTVFPNYPYGSNTPLTDGTYFSWKMGRTRCIITGMRTHRNPIQDVDDSTKTTLGTVQKEWLKSELLAAKNGGENIIWFSPITYNADINNPLGQSFLNGGMTWGSFATERKEIANYIYSNQINNITIVTADAHLQAIDDGRNTVYATDISGNTLNWSTLDEKYLIPNLAASPIDQYNDIEGGPWQINSTENSGGMYPSYEQSYGVVEVTDEGENWIQIRLILKGFDGLEWVTIREFAYNRPMDGTAGTPPSLTPNIPNQKGYVGKSNEWNEIEKRYIGVVDTWKETKFKYVGKNGYWKLVYNDNEIDTDAPFYITSLQGYTLNAGNSLEVYGKKLLDSQFVSPKAGSHFELKQNYSDIFDNLSNGSLIGTGATFTVVDDVQSLKLNTTNTYFQLPSDPDSGFDSTAFFGADGLNDTVFAVWVHIPALPSTGTTKYIYHYGITSDYGSMYIDSNGKVNIEFYKASTLQKYTTAESIVIGWNQICLNRKGNSNDYTFIYLNNAKATVNFSGLTVPTSTTAYPINIGAGLISGVTTSSSGYSFANIYIRYRGYISENQINILATKPTPVVVFQAKNNPLVEYTVDESWIGRYTNEITTFTIPPTSELPNGEYYLKLESELHTSALLLVNIQDVVVETESFFDDFKNPDTLRNNYYVLNRAWGGANGGVVPDNVFLRNDELILKANGDNYTGTTQGVDRDGIKKIHTNVSDPQFGEPWTNRVGGCIVYNKRTGFGSYEIEALIPNQLGVAYAMWTFFYNEIYPTDPRYPQFIGEAYETVDVINIIESGYTINNTIDDYGIISYGTNFNIGDKFIIDQDVSQTIYTCVGNEPSVVYYNPTTFLTVGNTFSKIVITTEQSPTNNEGLHEQGTVDDGFYITRNHEIDIEFPSHLDGGTLSNPSLSNMKCNTWRGELKNWDVATTDPSYWEEYRDNLTSVGFNIADGDYHKLRFDWYPDRVEFYVDDLLKRTNINTLSGDTVPDISGFFTFGVWFPSSPLPSSPWLVNPNNAWAGGVVDTDGGMKADFESIEMRVKSFSFTPFNEYVSEQRNEGETYPFGGYNKK</sequence>
<dbReference type="InterPro" id="IPR038607">
    <property type="entry name" value="PhoD-like_sf"/>
</dbReference>
<protein>
    <submittedName>
        <fullName evidence="2">Alkaline phosphatase D family protein</fullName>
    </submittedName>
</protein>
<gene>
    <name evidence="2" type="ORF">H8R25_02265</name>
</gene>
<dbReference type="RefSeq" id="WP_187016958.1">
    <property type="nucleotide sequence ID" value="NZ_JACRUK010000003.1"/>
</dbReference>